<dbReference type="Proteomes" id="UP000288096">
    <property type="component" value="Unassembled WGS sequence"/>
</dbReference>
<organism evidence="2 3">
    <name type="scientific">Desulfonema ishimotonii</name>
    <dbReference type="NCBI Taxonomy" id="45657"/>
    <lineage>
        <taxon>Bacteria</taxon>
        <taxon>Pseudomonadati</taxon>
        <taxon>Thermodesulfobacteriota</taxon>
        <taxon>Desulfobacteria</taxon>
        <taxon>Desulfobacterales</taxon>
        <taxon>Desulfococcaceae</taxon>
        <taxon>Desulfonema</taxon>
    </lineage>
</organism>
<feature type="chain" id="PRO_5019269025" description="FlgO domain-containing protein" evidence="1">
    <location>
        <begin position="20"/>
        <end position="224"/>
    </location>
</feature>
<evidence type="ECO:0000313" key="3">
    <source>
        <dbReference type="Proteomes" id="UP000288096"/>
    </source>
</evidence>
<evidence type="ECO:0008006" key="4">
    <source>
        <dbReference type="Google" id="ProtNLM"/>
    </source>
</evidence>
<dbReference type="Gene3D" id="3.40.50.10610">
    <property type="entry name" value="ABC-type transport auxiliary lipoprotein component"/>
    <property type="match status" value="1"/>
</dbReference>
<reference evidence="3" key="1">
    <citation type="submission" date="2017-11" db="EMBL/GenBank/DDBJ databases">
        <authorList>
            <person name="Watanabe M."/>
            <person name="Kojima H."/>
        </authorList>
    </citation>
    <scope>NUCLEOTIDE SEQUENCE [LARGE SCALE GENOMIC DNA]</scope>
    <source>
        <strain evidence="3">Tokyo 01</strain>
    </source>
</reference>
<dbReference type="AlphaFoldDB" id="A0A401G1P7"/>
<keyword evidence="1" id="KW-0732">Signal</keyword>
<comment type="caution">
    <text evidence="2">The sequence shown here is derived from an EMBL/GenBank/DDBJ whole genome shotgun (WGS) entry which is preliminary data.</text>
</comment>
<name>A0A401G1P7_9BACT</name>
<keyword evidence="3" id="KW-1185">Reference proteome</keyword>
<sequence length="224" mass="26220">MVRILIITALLLPLFQGCATIEDITEIELTDQDIKRLQQVEKQMLQGYHPEVEIDRRIAEAVRQMVATLKPEYKQHLLARYKVGFLEVSDIDRKTVSRFHNYVTEKSLTFSFLQPQIARNFNIVERFLLKDVLRELDMENDRNPRIVDQKLARKLGRIYGVDLIETGVTTVSEAYVDINIRLIETQRGRIVAVGSGKIRKTPMIKRWLQEKVATDIKYHKDKKR</sequence>
<feature type="signal peptide" evidence="1">
    <location>
        <begin position="1"/>
        <end position="19"/>
    </location>
</feature>
<gene>
    <name evidence="2" type="ORF">DENIS_4132</name>
</gene>
<evidence type="ECO:0000256" key="1">
    <source>
        <dbReference type="SAM" id="SignalP"/>
    </source>
</evidence>
<accession>A0A401G1P7</accession>
<protein>
    <recommendedName>
        <fullName evidence="4">FlgO domain-containing protein</fullName>
    </recommendedName>
</protein>
<evidence type="ECO:0000313" key="2">
    <source>
        <dbReference type="EMBL" id="GBC63139.1"/>
    </source>
</evidence>
<reference evidence="3" key="2">
    <citation type="submission" date="2019-01" db="EMBL/GenBank/DDBJ databases">
        <title>Genome sequence of Desulfonema ishimotonii strain Tokyo 01.</title>
        <authorList>
            <person name="Fukui M."/>
        </authorList>
    </citation>
    <scope>NUCLEOTIDE SEQUENCE [LARGE SCALE GENOMIC DNA]</scope>
    <source>
        <strain evidence="3">Tokyo 01</strain>
    </source>
</reference>
<dbReference type="PROSITE" id="PS51257">
    <property type="entry name" value="PROKAR_LIPOPROTEIN"/>
    <property type="match status" value="1"/>
</dbReference>
<proteinExistence type="predicted"/>
<dbReference type="EMBL" id="BEXT01000001">
    <property type="protein sequence ID" value="GBC63139.1"/>
    <property type="molecule type" value="Genomic_DNA"/>
</dbReference>